<dbReference type="InterPro" id="IPR015815">
    <property type="entry name" value="HIBADH-related"/>
</dbReference>
<dbReference type="GO" id="GO:0016491">
    <property type="term" value="F:oxidoreductase activity"/>
    <property type="evidence" value="ECO:0007669"/>
    <property type="project" value="UniProtKB-KW"/>
</dbReference>
<dbReference type="Proteomes" id="UP000198972">
    <property type="component" value="Unassembled WGS sequence"/>
</dbReference>
<dbReference type="PANTHER" id="PTHR43580">
    <property type="entry name" value="OXIDOREDUCTASE GLYR1-RELATED"/>
    <property type="match status" value="1"/>
</dbReference>
<evidence type="ECO:0000256" key="3">
    <source>
        <dbReference type="ARBA" id="ARBA00023027"/>
    </source>
</evidence>
<dbReference type="GO" id="GO:0051287">
    <property type="term" value="F:NAD binding"/>
    <property type="evidence" value="ECO:0007669"/>
    <property type="project" value="InterPro"/>
</dbReference>
<dbReference type="PIRSF" id="PIRSF000103">
    <property type="entry name" value="HIBADH"/>
    <property type="match status" value="1"/>
</dbReference>
<accession>A0A1G7PYE4</accession>
<dbReference type="InterPro" id="IPR029154">
    <property type="entry name" value="HIBADH-like_NADP-bd"/>
</dbReference>
<dbReference type="EMBL" id="FNBG01000020">
    <property type="protein sequence ID" value="SDF91243.1"/>
    <property type="molecule type" value="Genomic_DNA"/>
</dbReference>
<organism evidence="7 8">
    <name type="scientific">Fontibacillus panacisegetis</name>
    <dbReference type="NCBI Taxonomy" id="670482"/>
    <lineage>
        <taxon>Bacteria</taxon>
        <taxon>Bacillati</taxon>
        <taxon>Bacillota</taxon>
        <taxon>Bacilli</taxon>
        <taxon>Bacillales</taxon>
        <taxon>Paenibacillaceae</taxon>
        <taxon>Fontibacillus</taxon>
    </lineage>
</organism>
<feature type="domain" description="3-hydroxyisobutyrate dehydrogenase-like NAD-binding" evidence="6">
    <location>
        <begin position="169"/>
        <end position="289"/>
    </location>
</feature>
<name>A0A1G7PYE4_9BACL</name>
<dbReference type="SUPFAM" id="SSF48179">
    <property type="entry name" value="6-phosphogluconate dehydrogenase C-terminal domain-like"/>
    <property type="match status" value="1"/>
</dbReference>
<evidence type="ECO:0000256" key="2">
    <source>
        <dbReference type="ARBA" id="ARBA00023002"/>
    </source>
</evidence>
<reference evidence="7 8" key="1">
    <citation type="submission" date="2016-10" db="EMBL/GenBank/DDBJ databases">
        <authorList>
            <person name="de Groot N.N."/>
        </authorList>
    </citation>
    <scope>NUCLEOTIDE SEQUENCE [LARGE SCALE GENOMIC DNA]</scope>
    <source>
        <strain evidence="7 8">DSM 28129</strain>
    </source>
</reference>
<keyword evidence="2" id="KW-0560">Oxidoreductase</keyword>
<feature type="active site" evidence="4">
    <location>
        <position position="175"/>
    </location>
</feature>
<dbReference type="InterPro" id="IPR036291">
    <property type="entry name" value="NAD(P)-bd_dom_sf"/>
</dbReference>
<dbReference type="InterPro" id="IPR006115">
    <property type="entry name" value="6PGDH_NADP-bd"/>
</dbReference>
<dbReference type="OrthoDB" id="9786703at2"/>
<dbReference type="STRING" id="670482.SAMN04488542_12041"/>
<dbReference type="RefSeq" id="WP_091232855.1">
    <property type="nucleotide sequence ID" value="NZ_FNBG01000020.1"/>
</dbReference>
<gene>
    <name evidence="7" type="ORF">SAMN04488542_12041</name>
</gene>
<feature type="domain" description="6-phosphogluconate dehydrogenase NADP-binding" evidence="5">
    <location>
        <begin position="7"/>
        <end position="166"/>
    </location>
</feature>
<dbReference type="Pfam" id="PF14833">
    <property type="entry name" value="NAD_binding_11"/>
    <property type="match status" value="1"/>
</dbReference>
<dbReference type="AlphaFoldDB" id="A0A1G7PYE4"/>
<evidence type="ECO:0000256" key="4">
    <source>
        <dbReference type="PIRSR" id="PIRSR000103-1"/>
    </source>
</evidence>
<dbReference type="SUPFAM" id="SSF51735">
    <property type="entry name" value="NAD(P)-binding Rossmann-fold domains"/>
    <property type="match status" value="1"/>
</dbReference>
<comment type="similarity">
    <text evidence="1">Belongs to the HIBADH-related family.</text>
</comment>
<evidence type="ECO:0000259" key="5">
    <source>
        <dbReference type="Pfam" id="PF03446"/>
    </source>
</evidence>
<dbReference type="Gene3D" id="3.40.50.720">
    <property type="entry name" value="NAD(P)-binding Rossmann-like Domain"/>
    <property type="match status" value="1"/>
</dbReference>
<dbReference type="Pfam" id="PF03446">
    <property type="entry name" value="NAD_binding_2"/>
    <property type="match status" value="1"/>
</dbReference>
<evidence type="ECO:0000256" key="1">
    <source>
        <dbReference type="ARBA" id="ARBA00009080"/>
    </source>
</evidence>
<dbReference type="InterPro" id="IPR051265">
    <property type="entry name" value="HIBADH-related_NP60_sf"/>
</dbReference>
<dbReference type="GO" id="GO:0050661">
    <property type="term" value="F:NADP binding"/>
    <property type="evidence" value="ECO:0007669"/>
    <property type="project" value="InterPro"/>
</dbReference>
<keyword evidence="8" id="KW-1185">Reference proteome</keyword>
<proteinExistence type="inferred from homology"/>
<evidence type="ECO:0000313" key="8">
    <source>
        <dbReference type="Proteomes" id="UP000198972"/>
    </source>
</evidence>
<dbReference type="InterPro" id="IPR013328">
    <property type="entry name" value="6PGD_dom2"/>
</dbReference>
<protein>
    <submittedName>
        <fullName evidence="7">NAD-binding of NADP-dependent 3-hydroxyisobutyrate dehydrogenase</fullName>
    </submittedName>
</protein>
<evidence type="ECO:0000259" key="6">
    <source>
        <dbReference type="Pfam" id="PF14833"/>
    </source>
</evidence>
<dbReference type="InterPro" id="IPR008927">
    <property type="entry name" value="6-PGluconate_DH-like_C_sf"/>
</dbReference>
<evidence type="ECO:0000313" key="7">
    <source>
        <dbReference type="EMBL" id="SDF91243.1"/>
    </source>
</evidence>
<dbReference type="PANTHER" id="PTHR43580:SF2">
    <property type="entry name" value="CYTOKINE-LIKE NUCLEAR FACTOR N-PAC"/>
    <property type="match status" value="1"/>
</dbReference>
<sequence>MNDREKRIAVIGAGVMGKGIIRNLQKQGFKLHLYNRKYERSVELATSLDAVFRSAGDAVKGVKYVISCVSDDHASNEVWFGEDGAAYSLEFDCYCIEMSTLSLNYVEHWKKNIIMFGGIPLDCPVTGSKSGVENGTLTIFIGGAQKDIDNVSPVLNHLGKEIIRIGNTGDACKFKLVYNMLSGTILVAFAEALGLAKTMGIDLKLAGEILSKNGWSKQVGSSKGERMISDLHGDVHCSLSNLAKDLHYAVEAASSCEQMIPVSKIAAEMLSLARNSGWGDLDMSAIGKLYNIGRISTS</sequence>
<keyword evidence="3" id="KW-0520">NAD</keyword>
<dbReference type="Gene3D" id="1.10.1040.10">
    <property type="entry name" value="N-(1-d-carboxylethyl)-l-norvaline Dehydrogenase, domain 2"/>
    <property type="match status" value="1"/>
</dbReference>